<reference evidence="2" key="1">
    <citation type="journal article" date="2019" name="Int. J. Syst. Evol. Microbiol.">
        <title>The Global Catalogue of Microorganisms (GCM) 10K type strain sequencing project: providing services to taxonomists for standard genome sequencing and annotation.</title>
        <authorList>
            <consortium name="The Broad Institute Genomics Platform"/>
            <consortium name="The Broad Institute Genome Sequencing Center for Infectious Disease"/>
            <person name="Wu L."/>
            <person name="Ma J."/>
        </authorList>
    </citation>
    <scope>NUCLEOTIDE SEQUENCE [LARGE SCALE GENOMIC DNA]</scope>
    <source>
        <strain evidence="2">JCM 11496</strain>
    </source>
</reference>
<dbReference type="Proteomes" id="UP001597307">
    <property type="component" value="Unassembled WGS sequence"/>
</dbReference>
<dbReference type="RefSeq" id="WP_343877400.1">
    <property type="nucleotide sequence ID" value="NZ_BAAAIJ010000005.1"/>
</dbReference>
<evidence type="ECO:0000313" key="1">
    <source>
        <dbReference type="EMBL" id="MFD1845735.1"/>
    </source>
</evidence>
<accession>A0ABW4Q318</accession>
<evidence type="ECO:0000313" key="2">
    <source>
        <dbReference type="Proteomes" id="UP001597307"/>
    </source>
</evidence>
<sequence length="91" mass="9963">MTHISTAISTLVSEYDRLEGIITPLATGRRGMAMERITGMLFRDLAAAADPEDLNHLGGRWAERTLSCAEFLSGLMVAAMLDFRQKAARHG</sequence>
<gene>
    <name evidence="1" type="ORF">ACFSFX_03900</name>
</gene>
<comment type="caution">
    <text evidence="1">The sequence shown here is derived from an EMBL/GenBank/DDBJ whole genome shotgun (WGS) entry which is preliminary data.</text>
</comment>
<protein>
    <submittedName>
        <fullName evidence="1">Uncharacterized protein</fullName>
    </submittedName>
</protein>
<organism evidence="1 2">
    <name type="scientific">Arthrobacter flavus</name>
    <dbReference type="NCBI Taxonomy" id="95172"/>
    <lineage>
        <taxon>Bacteria</taxon>
        <taxon>Bacillati</taxon>
        <taxon>Actinomycetota</taxon>
        <taxon>Actinomycetes</taxon>
        <taxon>Micrococcales</taxon>
        <taxon>Micrococcaceae</taxon>
        <taxon>Arthrobacter</taxon>
    </lineage>
</organism>
<proteinExistence type="predicted"/>
<dbReference type="EMBL" id="JBHUGA010000008">
    <property type="protein sequence ID" value="MFD1845735.1"/>
    <property type="molecule type" value="Genomic_DNA"/>
</dbReference>
<keyword evidence="2" id="KW-1185">Reference proteome</keyword>
<name>A0ABW4Q318_9MICC</name>